<feature type="transmembrane region" description="Helical" evidence="2">
    <location>
        <begin position="33"/>
        <end position="55"/>
    </location>
</feature>
<keyword evidence="2" id="KW-1133">Transmembrane helix</keyword>
<sequence>MDERTPLLPSQNELNDEDTTTTRPTWPSRIVTILIWSSAITSAVTFLYSLTVYLVVKLSPYYDFLPWEMEDSIEALLPLSFLCAVASLFGIFKLTVQNTGAWLLVNFIFDPLIVFFFLLNPVLSGPAIVIWGQCDDYRRGFPAPGFEARCDRFADAIKAVILVGLVFETVIM</sequence>
<comment type="caution">
    <text evidence="3">The sequence shown here is derived from an EMBL/GenBank/DDBJ whole genome shotgun (WGS) entry which is preliminary data.</text>
</comment>
<keyword evidence="2" id="KW-0812">Transmembrane</keyword>
<evidence type="ECO:0000256" key="1">
    <source>
        <dbReference type="SAM" id="MobiDB-lite"/>
    </source>
</evidence>
<dbReference type="RefSeq" id="XP_024688218.1">
    <property type="nucleotide sequence ID" value="XM_024823911.1"/>
</dbReference>
<feature type="transmembrane region" description="Helical" evidence="2">
    <location>
        <begin position="101"/>
        <end position="119"/>
    </location>
</feature>
<dbReference type="Proteomes" id="UP000234474">
    <property type="component" value="Unassembled WGS sequence"/>
</dbReference>
<organism evidence="3 4">
    <name type="scientific">Aspergillus novofumigatus (strain IBT 16806)</name>
    <dbReference type="NCBI Taxonomy" id="1392255"/>
    <lineage>
        <taxon>Eukaryota</taxon>
        <taxon>Fungi</taxon>
        <taxon>Dikarya</taxon>
        <taxon>Ascomycota</taxon>
        <taxon>Pezizomycotina</taxon>
        <taxon>Eurotiomycetes</taxon>
        <taxon>Eurotiomycetidae</taxon>
        <taxon>Eurotiales</taxon>
        <taxon>Aspergillaceae</taxon>
        <taxon>Aspergillus</taxon>
        <taxon>Aspergillus subgen. Fumigati</taxon>
    </lineage>
</organism>
<dbReference type="AlphaFoldDB" id="A0A2I1CPS3"/>
<dbReference type="OMA" id="FLPWEME"/>
<proteinExistence type="predicted"/>
<dbReference type="OrthoDB" id="4496189at2759"/>
<keyword evidence="2" id="KW-0472">Membrane</keyword>
<dbReference type="VEuPathDB" id="FungiDB:P174DRAFT_400731"/>
<dbReference type="EMBL" id="MSZS01000001">
    <property type="protein sequence ID" value="PKX99623.1"/>
    <property type="molecule type" value="Genomic_DNA"/>
</dbReference>
<feature type="transmembrane region" description="Helical" evidence="2">
    <location>
        <begin position="75"/>
        <end position="94"/>
    </location>
</feature>
<name>A0A2I1CPS3_ASPN1</name>
<evidence type="ECO:0000313" key="3">
    <source>
        <dbReference type="EMBL" id="PKX99623.1"/>
    </source>
</evidence>
<feature type="region of interest" description="Disordered" evidence="1">
    <location>
        <begin position="1"/>
        <end position="22"/>
    </location>
</feature>
<keyword evidence="4" id="KW-1185">Reference proteome</keyword>
<accession>A0A2I1CPS3</accession>
<gene>
    <name evidence="3" type="ORF">P174DRAFT_400731</name>
</gene>
<protein>
    <submittedName>
        <fullName evidence="3">Uncharacterized protein</fullName>
    </submittedName>
</protein>
<dbReference type="GeneID" id="36531236"/>
<evidence type="ECO:0000256" key="2">
    <source>
        <dbReference type="SAM" id="Phobius"/>
    </source>
</evidence>
<reference evidence="4" key="1">
    <citation type="journal article" date="2018" name="Proc. Natl. Acad. Sci. U.S.A.">
        <title>Linking secondary metabolites to gene clusters through genome sequencing of six diverse Aspergillus species.</title>
        <authorList>
            <person name="Kaerboelling I."/>
            <person name="Vesth T.C."/>
            <person name="Frisvad J.C."/>
            <person name="Nybo J.L."/>
            <person name="Theobald S."/>
            <person name="Kuo A."/>
            <person name="Bowyer P."/>
            <person name="Matsuda Y."/>
            <person name="Mondo S."/>
            <person name="Lyhne E.K."/>
            <person name="Kogle M.E."/>
            <person name="Clum A."/>
            <person name="Lipzen A."/>
            <person name="Salamov A."/>
            <person name="Ngan C.Y."/>
            <person name="Daum C."/>
            <person name="Chiniquy J."/>
            <person name="Barry K."/>
            <person name="LaButti K."/>
            <person name="Haridas S."/>
            <person name="Simmons B.A."/>
            <person name="Magnuson J.K."/>
            <person name="Mortensen U.H."/>
            <person name="Larsen T.O."/>
            <person name="Grigoriev I.V."/>
            <person name="Baker S.E."/>
            <person name="Andersen M.R."/>
        </authorList>
    </citation>
    <scope>NUCLEOTIDE SEQUENCE [LARGE SCALE GENOMIC DNA]</scope>
    <source>
        <strain evidence="4">IBT 16806</strain>
    </source>
</reference>
<evidence type="ECO:0000313" key="4">
    <source>
        <dbReference type="Proteomes" id="UP000234474"/>
    </source>
</evidence>